<keyword evidence="3" id="KW-1185">Reference proteome</keyword>
<dbReference type="GO" id="GO:0016747">
    <property type="term" value="F:acyltransferase activity, transferring groups other than amino-acyl groups"/>
    <property type="evidence" value="ECO:0007669"/>
    <property type="project" value="InterPro"/>
</dbReference>
<name>A0A1G6AD04_9HYPH</name>
<dbReference type="AlphaFoldDB" id="A0A1G6AD04"/>
<dbReference type="Proteomes" id="UP000199071">
    <property type="component" value="Unassembled WGS sequence"/>
</dbReference>
<dbReference type="InterPro" id="IPR000182">
    <property type="entry name" value="GNAT_dom"/>
</dbReference>
<dbReference type="STRING" id="665467.SAMN02982931_00455"/>
<dbReference type="SUPFAM" id="SSF55729">
    <property type="entry name" value="Acyl-CoA N-acyltransferases (Nat)"/>
    <property type="match status" value="1"/>
</dbReference>
<dbReference type="PROSITE" id="PS51186">
    <property type="entry name" value="GNAT"/>
    <property type="match status" value="1"/>
</dbReference>
<evidence type="ECO:0000313" key="3">
    <source>
        <dbReference type="Proteomes" id="UP000199071"/>
    </source>
</evidence>
<keyword evidence="2" id="KW-0687">Ribonucleoprotein</keyword>
<dbReference type="InterPro" id="IPR016181">
    <property type="entry name" value="Acyl_CoA_acyltransferase"/>
</dbReference>
<keyword evidence="2" id="KW-0689">Ribosomal protein</keyword>
<dbReference type="Gene3D" id="3.40.630.30">
    <property type="match status" value="1"/>
</dbReference>
<dbReference type="CDD" id="cd04301">
    <property type="entry name" value="NAT_SF"/>
    <property type="match status" value="1"/>
</dbReference>
<organism evidence="2 3">
    <name type="scientific">Bauldia litoralis</name>
    <dbReference type="NCBI Taxonomy" id="665467"/>
    <lineage>
        <taxon>Bacteria</taxon>
        <taxon>Pseudomonadati</taxon>
        <taxon>Pseudomonadota</taxon>
        <taxon>Alphaproteobacteria</taxon>
        <taxon>Hyphomicrobiales</taxon>
        <taxon>Kaistiaceae</taxon>
        <taxon>Bauldia</taxon>
    </lineage>
</organism>
<dbReference type="GO" id="GO:0005840">
    <property type="term" value="C:ribosome"/>
    <property type="evidence" value="ECO:0007669"/>
    <property type="project" value="UniProtKB-KW"/>
</dbReference>
<protein>
    <submittedName>
        <fullName evidence="2">Ribosomal protein S18 acetylase RimI</fullName>
    </submittedName>
</protein>
<proteinExistence type="predicted"/>
<sequence>MKLASMSTIDTTRLSIGDAHELAPLLAACAQERNRGAPRRPDEFYAELLLNDRTAEILGARLEGRLAGFAVFFDLPDMMNGRRIGQLNEMFVIQDSREQGVEKALLDAVAGEAAKRDWDNLRWLVPEKPPVARALAERFGHPGGWAAFSVAIR</sequence>
<dbReference type="Pfam" id="PF00583">
    <property type="entry name" value="Acetyltransf_1"/>
    <property type="match status" value="1"/>
</dbReference>
<evidence type="ECO:0000259" key="1">
    <source>
        <dbReference type="PROSITE" id="PS51186"/>
    </source>
</evidence>
<feature type="domain" description="N-acetyltransferase" evidence="1">
    <location>
        <begin position="9"/>
        <end position="153"/>
    </location>
</feature>
<gene>
    <name evidence="2" type="ORF">SAMN02982931_00455</name>
</gene>
<evidence type="ECO:0000313" key="2">
    <source>
        <dbReference type="EMBL" id="SDB06186.1"/>
    </source>
</evidence>
<reference evidence="2 3" key="1">
    <citation type="submission" date="2016-10" db="EMBL/GenBank/DDBJ databases">
        <authorList>
            <person name="de Groot N.N."/>
        </authorList>
    </citation>
    <scope>NUCLEOTIDE SEQUENCE [LARGE SCALE GENOMIC DNA]</scope>
    <source>
        <strain evidence="2 3">ATCC 35022</strain>
    </source>
</reference>
<dbReference type="EMBL" id="FMXQ01000001">
    <property type="protein sequence ID" value="SDB06186.1"/>
    <property type="molecule type" value="Genomic_DNA"/>
</dbReference>
<accession>A0A1G6AD04</accession>